<dbReference type="EMBL" id="JAPCHY010000004">
    <property type="protein sequence ID" value="MCW4472301.1"/>
    <property type="molecule type" value="Genomic_DNA"/>
</dbReference>
<evidence type="ECO:0000313" key="2">
    <source>
        <dbReference type="Proteomes" id="UP001209922"/>
    </source>
</evidence>
<evidence type="ECO:0008006" key="3">
    <source>
        <dbReference type="Google" id="ProtNLM"/>
    </source>
</evidence>
<dbReference type="RefSeq" id="WP_265127251.1">
    <property type="nucleotide sequence ID" value="NZ_JAPCHY010000004.1"/>
</dbReference>
<gene>
    <name evidence="1" type="ORF">OK345_07270</name>
</gene>
<organism evidence="1 2">
    <name type="scientific">Xanthomonas chitinilytica</name>
    <dbReference type="NCBI Taxonomy" id="2989819"/>
    <lineage>
        <taxon>Bacteria</taxon>
        <taxon>Pseudomonadati</taxon>
        <taxon>Pseudomonadota</taxon>
        <taxon>Gammaproteobacteria</taxon>
        <taxon>Lysobacterales</taxon>
        <taxon>Lysobacteraceae</taxon>
        <taxon>Xanthomonas</taxon>
    </lineage>
</organism>
<name>A0ABT3JV00_9XANT</name>
<dbReference type="Proteomes" id="UP001209922">
    <property type="component" value="Unassembled WGS sequence"/>
</dbReference>
<proteinExistence type="predicted"/>
<accession>A0ABT3JV00</accession>
<keyword evidence="2" id="KW-1185">Reference proteome</keyword>
<comment type="caution">
    <text evidence="1">The sequence shown here is derived from an EMBL/GenBank/DDBJ whole genome shotgun (WGS) entry which is preliminary data.</text>
</comment>
<protein>
    <recommendedName>
        <fullName evidence="3">Exo-alpha-sialidase</fullName>
    </recommendedName>
</protein>
<sequence length="341" mass="36694">MQPAIRDLPAGRADVLSFAEGSGVDRQPTLTTLPDGGFVLVHSRYERGDMDSSGLRVVTSTDGNAISGADELAFGGEVEDAPSFVTTPGSTWLYFASGDADLGNATLWRSRLAGDGSFSPPEGLADVPGLRRLTQWPRWVDTGPDLFLTFRGERSRPYWLRLADGQAQGAPLPLAPFGVAYPRVVPMADNGCFFSYQRPPDGGYMATYFSVSPDCSRWSPPAALSWPAPPGKPDVHDAYALARLDGGVDVYYVYPSRKGPGARFQVGFDLYRRAVMPDGSLGVEERLTARDEFNPFAPSAHRFPDGTILVTFSDILANGDNGVSSARLALFKLAHDAPAPD</sequence>
<reference evidence="1 2" key="1">
    <citation type="submission" date="2022-10" db="EMBL/GenBank/DDBJ databases">
        <title>Xanthomonas sp. H13-6.</title>
        <authorList>
            <person name="Liu X."/>
            <person name="Deng Z."/>
            <person name="Jiang Y."/>
            <person name="Yu T."/>
            <person name="Ai J."/>
        </authorList>
    </citation>
    <scope>NUCLEOTIDE SEQUENCE [LARGE SCALE GENOMIC DNA]</scope>
    <source>
        <strain evidence="1 2">H13-6</strain>
    </source>
</reference>
<evidence type="ECO:0000313" key="1">
    <source>
        <dbReference type="EMBL" id="MCW4472301.1"/>
    </source>
</evidence>